<keyword evidence="3 8" id="KW-0547">Nucleotide-binding</keyword>
<dbReference type="STRING" id="75743.A0A401NJF0"/>
<evidence type="ECO:0000256" key="5">
    <source>
        <dbReference type="ARBA" id="ARBA00023175"/>
    </source>
</evidence>
<dbReference type="SUPFAM" id="SSF52540">
    <property type="entry name" value="P-loop containing nucleoside triphosphate hydrolases"/>
    <property type="match status" value="1"/>
</dbReference>
<dbReference type="InterPro" id="IPR027417">
    <property type="entry name" value="P-loop_NTPase"/>
</dbReference>
<comment type="subcellular location">
    <subcellularLocation>
        <location evidence="1">Cytoplasm</location>
        <location evidence="1">Cytoskeleton</location>
    </subcellularLocation>
</comment>
<evidence type="ECO:0000259" key="10">
    <source>
        <dbReference type="PROSITE" id="PS50067"/>
    </source>
</evidence>
<feature type="region of interest" description="Disordered" evidence="9">
    <location>
        <begin position="247"/>
        <end position="272"/>
    </location>
</feature>
<evidence type="ECO:0000256" key="7">
    <source>
        <dbReference type="ARBA" id="ARBA00061030"/>
    </source>
</evidence>
<evidence type="ECO:0000256" key="8">
    <source>
        <dbReference type="PROSITE-ProRule" id="PRU00283"/>
    </source>
</evidence>
<reference evidence="11 12" key="1">
    <citation type="journal article" date="2018" name="Nat. Ecol. Evol.">
        <title>Shark genomes provide insights into elasmobranch evolution and the origin of vertebrates.</title>
        <authorList>
            <person name="Hara Y"/>
            <person name="Yamaguchi K"/>
            <person name="Onimaru K"/>
            <person name="Kadota M"/>
            <person name="Koyanagi M"/>
            <person name="Keeley SD"/>
            <person name="Tatsumi K"/>
            <person name="Tanaka K"/>
            <person name="Motone F"/>
            <person name="Kageyama Y"/>
            <person name="Nozu R"/>
            <person name="Adachi N"/>
            <person name="Nishimura O"/>
            <person name="Nakagawa R"/>
            <person name="Tanegashima C"/>
            <person name="Kiyatake I"/>
            <person name="Matsumoto R"/>
            <person name="Murakumo K"/>
            <person name="Nishida K"/>
            <person name="Terakita A"/>
            <person name="Kuratani S"/>
            <person name="Sato K"/>
            <person name="Hyodo S Kuraku.S."/>
        </authorList>
    </citation>
    <scope>NUCLEOTIDE SEQUENCE [LARGE SCALE GENOMIC DNA]</scope>
</reference>
<dbReference type="PROSITE" id="PS00411">
    <property type="entry name" value="KINESIN_MOTOR_1"/>
    <property type="match status" value="1"/>
</dbReference>
<dbReference type="InterPro" id="IPR036961">
    <property type="entry name" value="Kinesin_motor_dom_sf"/>
</dbReference>
<dbReference type="InterPro" id="IPR019821">
    <property type="entry name" value="Kinesin_motor_CS"/>
</dbReference>
<feature type="domain" description="Kinesin motor" evidence="10">
    <location>
        <begin position="1"/>
        <end position="242"/>
    </location>
</feature>
<keyword evidence="5 8" id="KW-0505">Motor protein</keyword>
<proteinExistence type="inferred from homology"/>
<organism evidence="11 12">
    <name type="scientific">Scyliorhinus torazame</name>
    <name type="common">Cloudy catshark</name>
    <name type="synonym">Catulus torazame</name>
    <dbReference type="NCBI Taxonomy" id="75743"/>
    <lineage>
        <taxon>Eukaryota</taxon>
        <taxon>Metazoa</taxon>
        <taxon>Chordata</taxon>
        <taxon>Craniata</taxon>
        <taxon>Vertebrata</taxon>
        <taxon>Chondrichthyes</taxon>
        <taxon>Elasmobranchii</taxon>
        <taxon>Galeomorphii</taxon>
        <taxon>Galeoidea</taxon>
        <taxon>Carcharhiniformes</taxon>
        <taxon>Scyliorhinidae</taxon>
        <taxon>Scyliorhinus</taxon>
    </lineage>
</organism>
<dbReference type="PANTHER" id="PTHR47971">
    <property type="entry name" value="KINESIN-RELATED PROTEIN 6"/>
    <property type="match status" value="1"/>
</dbReference>
<dbReference type="Proteomes" id="UP000288216">
    <property type="component" value="Unassembled WGS sequence"/>
</dbReference>
<evidence type="ECO:0000256" key="4">
    <source>
        <dbReference type="ARBA" id="ARBA00022840"/>
    </source>
</evidence>
<comment type="similarity">
    <text evidence="7">Belongs to the TRAFAC class myosin-kinesin ATPase superfamily. Kinesin family. KIN-13 subfamily.</text>
</comment>
<dbReference type="GO" id="GO:0007019">
    <property type="term" value="P:microtubule depolymerization"/>
    <property type="evidence" value="ECO:0007669"/>
    <property type="project" value="TreeGrafter"/>
</dbReference>
<dbReference type="Gene3D" id="3.40.850.10">
    <property type="entry name" value="Kinesin motor domain"/>
    <property type="match status" value="1"/>
</dbReference>
<dbReference type="OrthoDB" id="3176171at2759"/>
<dbReference type="CDD" id="cd01367">
    <property type="entry name" value="KISc_KIF2_like"/>
    <property type="match status" value="1"/>
</dbReference>
<dbReference type="SMART" id="SM00129">
    <property type="entry name" value="KISc"/>
    <property type="match status" value="1"/>
</dbReference>
<sequence>GMATCFAYGQTGAGKTHTMIGTNQNPGLYALAAEDIFMQLNTPEQEGGLFIWISFYEIYCGQLYDLLNKRKRLFAREDCNHTVQIVGLREIQVDGVQSLLEVISMGGKARSTGASGINTDSSRSHAIIQIQLKNLDDAIVGRISFIDLAGSERAADARDSDKQTKIEGAEINQSLLALKECIRALDQEQPHTPFRQSKLTLVLKDSFVGNSKTCMIANISPSHAATEHTLNTLRYADRVKELKRGTKTSSTTYTRCQGVRSPSPKRTKDTPCKTWREKSVQKNMKLRIEQSNCESKSTMQPISSSSVSPSPNILLCSTPKVANKNVLSQASSKDVWLSNTTPIKRMFKKDSSNVKTNAKDKSNITKERFLNSKPGTSKIILCGQRNNLFPENQYNVTRNVKVQAVYPIQKEVISRNRLHFTEQIPKTYSPTEENNAESFENECRNSPESLVNIHFLQKERERHLRLYHQQLQQLQQSPLMQKKLGYQPLKELLRQFYQPKIRMDEEEIKYISSLQCAAQSSDDQNECSSGCDSFSEYQCMIGRENQADGNQNGFCEVSKRELSGRNNVQEFLFPQNQHVIPRAEDSNNSSQWNTSEDCIVTHSSGGKFKEAAYSQNNVDRGQENSNYFSSDCKNTPQNKKQKCLSTYCQDNNAASQHSQIISNLSLALGLKATKAEDTTLYQASRNNDSYLKLQPPFKSITKDEQMCNITNNVITSTNCISEDLLTVSDGHHSMERPPSKVAISADEGMTVPCNQCTDEMEDSSCNKAEVSSPPTVYFGNWVTVSHDYLDKKQKCSYPFLDKKQACCDKNSILTDGFEVQVAARDENDQCSSTNSLETSCKDLNILTTNSPALSTNKRPGFQNPSNQEVFLAASPRGKLLSNDISQTSECNHYKLGDKCFKNEPYDADTEETEISSSILHLNCDSSSSADDEAMAYQCSSDAEEQSTTASCLNQMNIQDTISTPTMSNEKAIERNSAAIEESQQQTKEVIGQSSTEETPNNCHNKFQLRCNSDHKDLVGIFKEKLHQNTSLQFSHLSAEQYSVPNTQESVSHNKTNNGATEQTVKNPWEDGSQSTDFNPQQLETVEKVEKLVVQAHCEHLEDILALFEKEEHLLNKVTTLEFKDYVTQLEEILMQKSKCIQRMQGQIHKYQIYTGTVCDNSITKSSAP</sequence>
<comment type="caution">
    <text evidence="11">The sequence shown here is derived from an EMBL/GenBank/DDBJ whole genome shotgun (WGS) entry which is preliminary data.</text>
</comment>
<dbReference type="GO" id="GO:0005524">
    <property type="term" value="F:ATP binding"/>
    <property type="evidence" value="ECO:0007669"/>
    <property type="project" value="UniProtKB-UniRule"/>
</dbReference>
<evidence type="ECO:0000313" key="11">
    <source>
        <dbReference type="EMBL" id="GCB60990.1"/>
    </source>
</evidence>
<protein>
    <recommendedName>
        <fullName evidence="10">Kinesin motor domain-containing protein</fullName>
    </recommendedName>
</protein>
<evidence type="ECO:0000313" key="12">
    <source>
        <dbReference type="Proteomes" id="UP000288216"/>
    </source>
</evidence>
<feature type="non-terminal residue" evidence="11">
    <location>
        <position position="1"/>
    </location>
</feature>
<evidence type="ECO:0000256" key="3">
    <source>
        <dbReference type="ARBA" id="ARBA00022741"/>
    </source>
</evidence>
<keyword evidence="6" id="KW-0206">Cytoskeleton</keyword>
<dbReference type="AlphaFoldDB" id="A0A401NJF0"/>
<evidence type="ECO:0000256" key="9">
    <source>
        <dbReference type="SAM" id="MobiDB-lite"/>
    </source>
</evidence>
<dbReference type="GO" id="GO:0008017">
    <property type="term" value="F:microtubule binding"/>
    <property type="evidence" value="ECO:0007669"/>
    <property type="project" value="InterPro"/>
</dbReference>
<dbReference type="EMBL" id="BFAA01006332">
    <property type="protein sequence ID" value="GCB60990.1"/>
    <property type="molecule type" value="Genomic_DNA"/>
</dbReference>
<dbReference type="GO" id="GO:0003777">
    <property type="term" value="F:microtubule motor activity"/>
    <property type="evidence" value="ECO:0007669"/>
    <property type="project" value="InterPro"/>
</dbReference>
<feature type="binding site" evidence="8">
    <location>
        <begin position="9"/>
        <end position="16"/>
    </location>
    <ligand>
        <name>ATP</name>
        <dbReference type="ChEBI" id="CHEBI:30616"/>
    </ligand>
</feature>
<accession>A0A401NJF0</accession>
<dbReference type="PRINTS" id="PR00380">
    <property type="entry name" value="KINESINHEAVY"/>
</dbReference>
<dbReference type="GO" id="GO:0005874">
    <property type="term" value="C:microtubule"/>
    <property type="evidence" value="ECO:0007669"/>
    <property type="project" value="UniProtKB-KW"/>
</dbReference>
<dbReference type="FunFam" id="3.40.850.10:FF:000012">
    <property type="entry name" value="Kinesin-like protein"/>
    <property type="match status" value="1"/>
</dbReference>
<evidence type="ECO:0000256" key="2">
    <source>
        <dbReference type="ARBA" id="ARBA00022701"/>
    </source>
</evidence>
<keyword evidence="2" id="KW-0493">Microtubule</keyword>
<evidence type="ECO:0000256" key="6">
    <source>
        <dbReference type="ARBA" id="ARBA00023212"/>
    </source>
</evidence>
<feature type="region of interest" description="Disordered" evidence="9">
    <location>
        <begin position="1048"/>
        <end position="1073"/>
    </location>
</feature>
<gene>
    <name evidence="11" type="ORF">scyTo_0012835</name>
</gene>
<dbReference type="InterPro" id="IPR027640">
    <property type="entry name" value="Kinesin-like_fam"/>
</dbReference>
<dbReference type="PROSITE" id="PS50067">
    <property type="entry name" value="KINESIN_MOTOR_2"/>
    <property type="match status" value="1"/>
</dbReference>
<keyword evidence="12" id="KW-1185">Reference proteome</keyword>
<name>A0A401NJF0_SCYTO</name>
<keyword evidence="4 8" id="KW-0067">ATP-binding</keyword>
<evidence type="ECO:0000256" key="1">
    <source>
        <dbReference type="ARBA" id="ARBA00004245"/>
    </source>
</evidence>
<dbReference type="GO" id="GO:0007018">
    <property type="term" value="P:microtubule-based movement"/>
    <property type="evidence" value="ECO:0007669"/>
    <property type="project" value="InterPro"/>
</dbReference>
<dbReference type="Pfam" id="PF00225">
    <property type="entry name" value="Kinesin"/>
    <property type="match status" value="1"/>
</dbReference>
<dbReference type="InterPro" id="IPR001752">
    <property type="entry name" value="Kinesin_motor_dom"/>
</dbReference>
<keyword evidence="6" id="KW-0963">Cytoplasm</keyword>
<dbReference type="PANTHER" id="PTHR47971:SF20">
    <property type="entry name" value="KINESIN-LIKE PROTEIN KIF24"/>
    <property type="match status" value="1"/>
</dbReference>